<name>A0ACB9MMS2_9MYRT</name>
<gene>
    <name evidence="1" type="ORF">MLD38_030848</name>
</gene>
<dbReference type="Proteomes" id="UP001057402">
    <property type="component" value="Chromosome 9"/>
</dbReference>
<reference evidence="2" key="1">
    <citation type="journal article" date="2023" name="Front. Plant Sci.">
        <title>Chromosomal-level genome assembly of Melastoma candidum provides insights into trichome evolution.</title>
        <authorList>
            <person name="Zhong Y."/>
            <person name="Wu W."/>
            <person name="Sun C."/>
            <person name="Zou P."/>
            <person name="Liu Y."/>
            <person name="Dai S."/>
            <person name="Zhou R."/>
        </authorList>
    </citation>
    <scope>NUCLEOTIDE SEQUENCE [LARGE SCALE GENOMIC DNA]</scope>
</reference>
<organism evidence="1 2">
    <name type="scientific">Melastoma candidum</name>
    <dbReference type="NCBI Taxonomy" id="119954"/>
    <lineage>
        <taxon>Eukaryota</taxon>
        <taxon>Viridiplantae</taxon>
        <taxon>Streptophyta</taxon>
        <taxon>Embryophyta</taxon>
        <taxon>Tracheophyta</taxon>
        <taxon>Spermatophyta</taxon>
        <taxon>Magnoliopsida</taxon>
        <taxon>eudicotyledons</taxon>
        <taxon>Gunneridae</taxon>
        <taxon>Pentapetalae</taxon>
        <taxon>rosids</taxon>
        <taxon>malvids</taxon>
        <taxon>Myrtales</taxon>
        <taxon>Melastomataceae</taxon>
        <taxon>Melastomatoideae</taxon>
        <taxon>Melastomateae</taxon>
        <taxon>Melastoma</taxon>
    </lineage>
</organism>
<proteinExistence type="predicted"/>
<evidence type="ECO:0000313" key="2">
    <source>
        <dbReference type="Proteomes" id="UP001057402"/>
    </source>
</evidence>
<dbReference type="EMBL" id="CM042888">
    <property type="protein sequence ID" value="KAI4325447.1"/>
    <property type="molecule type" value="Genomic_DNA"/>
</dbReference>
<comment type="caution">
    <text evidence="1">The sequence shown here is derived from an EMBL/GenBank/DDBJ whole genome shotgun (WGS) entry which is preliminary data.</text>
</comment>
<sequence>MMDMIHDPHNYGFDETSDGCCGTGVLLEVGVLCNEISSVRNAPSKYVFFDAVYTTEVANKYISDGIKRVAYLR</sequence>
<keyword evidence="2" id="KW-1185">Reference proteome</keyword>
<accession>A0ACB9MMS2</accession>
<protein>
    <submittedName>
        <fullName evidence="1">Uncharacterized protein</fullName>
    </submittedName>
</protein>
<evidence type="ECO:0000313" key="1">
    <source>
        <dbReference type="EMBL" id="KAI4325447.1"/>
    </source>
</evidence>